<name>E1ZJC0_CHLVA</name>
<organism evidence="4">
    <name type="scientific">Chlorella variabilis</name>
    <name type="common">Green alga</name>
    <dbReference type="NCBI Taxonomy" id="554065"/>
    <lineage>
        <taxon>Eukaryota</taxon>
        <taxon>Viridiplantae</taxon>
        <taxon>Chlorophyta</taxon>
        <taxon>core chlorophytes</taxon>
        <taxon>Trebouxiophyceae</taxon>
        <taxon>Chlorellales</taxon>
        <taxon>Chlorellaceae</taxon>
        <taxon>Chlorella clade</taxon>
        <taxon>Chlorella</taxon>
    </lineage>
</organism>
<dbReference type="InParanoid" id="E1ZJC0"/>
<dbReference type="eggNOG" id="KOG0731">
    <property type="taxonomic scope" value="Eukaryota"/>
</dbReference>
<reference evidence="3 4" key="1">
    <citation type="journal article" date="2010" name="Plant Cell">
        <title>The Chlorella variabilis NC64A genome reveals adaptation to photosymbiosis, coevolution with viruses, and cryptic sex.</title>
        <authorList>
            <person name="Blanc G."/>
            <person name="Duncan G."/>
            <person name="Agarkova I."/>
            <person name="Borodovsky M."/>
            <person name="Gurnon J."/>
            <person name="Kuo A."/>
            <person name="Lindquist E."/>
            <person name="Lucas S."/>
            <person name="Pangilinan J."/>
            <person name="Polle J."/>
            <person name="Salamov A."/>
            <person name="Terry A."/>
            <person name="Yamada T."/>
            <person name="Dunigan D.D."/>
            <person name="Grigoriev I.V."/>
            <person name="Claverie J.M."/>
            <person name="Van Etten J.L."/>
        </authorList>
    </citation>
    <scope>NUCLEOTIDE SEQUENCE [LARGE SCALE GENOMIC DNA]</scope>
    <source>
        <strain evidence="3 4">NC64A</strain>
    </source>
</reference>
<dbReference type="Pfam" id="PF01434">
    <property type="entry name" value="Peptidase_M41"/>
    <property type="match status" value="1"/>
</dbReference>
<feature type="domain" description="Peptidase M41" evidence="2">
    <location>
        <begin position="3"/>
        <end position="60"/>
    </location>
</feature>
<dbReference type="InterPro" id="IPR000642">
    <property type="entry name" value="Peptidase_M41"/>
</dbReference>
<proteinExistence type="predicted"/>
<dbReference type="PANTHER" id="PTHR23076">
    <property type="entry name" value="METALLOPROTEASE M41 FTSH"/>
    <property type="match status" value="1"/>
</dbReference>
<dbReference type="GO" id="GO:0006508">
    <property type="term" value="P:proteolysis"/>
    <property type="evidence" value="ECO:0007669"/>
    <property type="project" value="InterPro"/>
</dbReference>
<dbReference type="SUPFAM" id="SSF140990">
    <property type="entry name" value="FtsH protease domain-like"/>
    <property type="match status" value="1"/>
</dbReference>
<dbReference type="GO" id="GO:0005524">
    <property type="term" value="F:ATP binding"/>
    <property type="evidence" value="ECO:0007669"/>
    <property type="project" value="InterPro"/>
</dbReference>
<dbReference type="GO" id="GO:0009535">
    <property type="term" value="C:chloroplast thylakoid membrane"/>
    <property type="evidence" value="ECO:0007669"/>
    <property type="project" value="TreeGrafter"/>
</dbReference>
<evidence type="ECO:0000259" key="2">
    <source>
        <dbReference type="Pfam" id="PF01434"/>
    </source>
</evidence>
<dbReference type="GeneID" id="17353497"/>
<dbReference type="GO" id="GO:0004222">
    <property type="term" value="F:metalloendopeptidase activity"/>
    <property type="evidence" value="ECO:0007669"/>
    <property type="project" value="InterPro"/>
</dbReference>
<dbReference type="STRING" id="554065.E1ZJC0"/>
<dbReference type="InterPro" id="IPR037219">
    <property type="entry name" value="Peptidase_M41-like"/>
</dbReference>
<dbReference type="RefSeq" id="XP_005846213.1">
    <property type="nucleotide sequence ID" value="XM_005846151.1"/>
</dbReference>
<dbReference type="Proteomes" id="UP000008141">
    <property type="component" value="Unassembled WGS sequence"/>
</dbReference>
<sequence>MARNSVSENLQQKIDGSVKKIANEAYEVALKHITENREAMDRIVEVLLEQESITGDEFRALLSQYAAIPQENLDAVARQKQPDAELQLA</sequence>
<keyword evidence="4" id="KW-1185">Reference proteome</keyword>
<dbReference type="Gene3D" id="1.20.58.760">
    <property type="entry name" value="Peptidase M41"/>
    <property type="match status" value="1"/>
</dbReference>
<protein>
    <recommendedName>
        <fullName evidence="2">Peptidase M41 domain-containing protein</fullName>
    </recommendedName>
</protein>
<keyword evidence="1" id="KW-0472">Membrane</keyword>
<evidence type="ECO:0000313" key="4">
    <source>
        <dbReference type="Proteomes" id="UP000008141"/>
    </source>
</evidence>
<dbReference type="GO" id="GO:0004176">
    <property type="term" value="F:ATP-dependent peptidase activity"/>
    <property type="evidence" value="ECO:0007669"/>
    <property type="project" value="InterPro"/>
</dbReference>
<evidence type="ECO:0000256" key="1">
    <source>
        <dbReference type="ARBA" id="ARBA00023136"/>
    </source>
</evidence>
<dbReference type="AlphaFoldDB" id="E1ZJC0"/>
<dbReference type="OrthoDB" id="1000557at2759"/>
<dbReference type="PANTHER" id="PTHR23076:SF139">
    <property type="entry name" value="ATP-DEPENDENT ZINC METALLOPROTEASE FTSH 2, CHLOROPLASTIC"/>
    <property type="match status" value="1"/>
</dbReference>
<evidence type="ECO:0000313" key="3">
    <source>
        <dbReference type="EMBL" id="EFN54111.1"/>
    </source>
</evidence>
<accession>E1ZJC0</accession>
<dbReference type="KEGG" id="cvr:CHLNCDRAFT_25190"/>
<dbReference type="EMBL" id="GL433849">
    <property type="protein sequence ID" value="EFN54111.1"/>
    <property type="molecule type" value="Genomic_DNA"/>
</dbReference>
<gene>
    <name evidence="3" type="ORF">CHLNCDRAFT_25190</name>
</gene>
<dbReference type="MEROPS" id="M41.005"/>